<protein>
    <recommendedName>
        <fullName evidence="4">Receptor-binding cancer antigen expressed on SiSo cells</fullName>
    </recommendedName>
</protein>
<evidence type="ECO:0000256" key="1">
    <source>
        <dbReference type="SAM" id="MobiDB-lite"/>
    </source>
</evidence>
<dbReference type="PANTHER" id="PTHR15208">
    <property type="entry name" value="RECEPTOR-BINDING CANCER ANTIGEN EXPRESSED ON SISO CELLS CANCER ASSOCIATED SURFACE ANTIGEN RCAS1 ESTROGEN RECEPTOR-BINDING FRAGMENT- ASSOCIATED GENE 9 PROTEIN"/>
    <property type="match status" value="1"/>
</dbReference>
<organism evidence="2 3">
    <name type="scientific">Patiria miniata</name>
    <name type="common">Bat star</name>
    <name type="synonym">Asterina miniata</name>
    <dbReference type="NCBI Taxonomy" id="46514"/>
    <lineage>
        <taxon>Eukaryota</taxon>
        <taxon>Metazoa</taxon>
        <taxon>Echinodermata</taxon>
        <taxon>Eleutherozoa</taxon>
        <taxon>Asterozoa</taxon>
        <taxon>Asteroidea</taxon>
        <taxon>Valvatacea</taxon>
        <taxon>Valvatida</taxon>
        <taxon>Asterinidae</taxon>
        <taxon>Patiria</taxon>
    </lineage>
</organism>
<dbReference type="EnsemblMetazoa" id="XM_038206922.1">
    <property type="protein sequence ID" value="XP_038062850.1"/>
    <property type="gene ID" value="LOC119733333"/>
</dbReference>
<proteinExistence type="predicted"/>
<dbReference type="EnsemblMetazoa" id="XM_038206923.1">
    <property type="protein sequence ID" value="XP_038062851.1"/>
    <property type="gene ID" value="LOC119733333"/>
</dbReference>
<dbReference type="AlphaFoldDB" id="A0A914AFV5"/>
<reference evidence="2" key="1">
    <citation type="submission" date="2022-11" db="UniProtKB">
        <authorList>
            <consortium name="EnsemblMetazoa"/>
        </authorList>
    </citation>
    <scope>IDENTIFICATION</scope>
</reference>
<accession>A0A914AFV5</accession>
<sequence>MATFRCNKWFLCTFFVAVLGFLKRILFSRFHRRNKSDTDLPMLTGTISTPAAAGNSLDERNVDIADWDDWDYAGAPTGIIIEPNNPHTGPGTTPMGAAPMGGASVGGGVTADSDDVPEMDYFSDMAPTLKKTVLIRKKDRTRAGLPNSGMSNRLSMNVDITPIASSELSTWDEDNDGTWEDETSAVDLSWDADRVIKEKKQAERDRRSAEQHRKKMEREQQRAMKKDGGKLAVKLK</sequence>
<evidence type="ECO:0008006" key="4">
    <source>
        <dbReference type="Google" id="ProtNLM"/>
    </source>
</evidence>
<dbReference type="GO" id="GO:0030141">
    <property type="term" value="C:secretory granule"/>
    <property type="evidence" value="ECO:0007669"/>
    <property type="project" value="TreeGrafter"/>
</dbReference>
<dbReference type="GeneID" id="119733333"/>
<dbReference type="OMA" id="DMVPQIR"/>
<dbReference type="PIRSF" id="PIRSF034247">
    <property type="entry name" value="RCAS1"/>
    <property type="match status" value="1"/>
</dbReference>
<keyword evidence="3" id="KW-1185">Reference proteome</keyword>
<name>A0A914AFV5_PATMI</name>
<dbReference type="PANTHER" id="PTHR15208:SF2">
    <property type="entry name" value="RECEPTOR-BINDING CANCER ANTIGEN EXPRESSED ON SISO CELLS"/>
    <property type="match status" value="1"/>
</dbReference>
<feature type="region of interest" description="Disordered" evidence="1">
    <location>
        <begin position="199"/>
        <end position="236"/>
    </location>
</feature>
<evidence type="ECO:0000313" key="3">
    <source>
        <dbReference type="Proteomes" id="UP000887568"/>
    </source>
</evidence>
<evidence type="ECO:0000313" key="2">
    <source>
        <dbReference type="EnsemblMetazoa" id="XP_038062850.1"/>
    </source>
</evidence>
<feature type="compositionally biased region" description="Basic and acidic residues" evidence="1">
    <location>
        <begin position="199"/>
        <end position="229"/>
    </location>
</feature>
<dbReference type="RefSeq" id="XP_038062850.1">
    <property type="nucleotide sequence ID" value="XM_038206922.1"/>
</dbReference>
<dbReference type="InterPro" id="IPR017025">
    <property type="entry name" value="Cancer-assoc_antigen_RCAS1"/>
</dbReference>
<dbReference type="RefSeq" id="XP_038062851.1">
    <property type="nucleotide sequence ID" value="XM_038206923.1"/>
</dbReference>
<dbReference type="Proteomes" id="UP000887568">
    <property type="component" value="Unplaced"/>
</dbReference>
<dbReference type="OrthoDB" id="10017216at2759"/>